<dbReference type="GO" id="GO:0009396">
    <property type="term" value="P:folic acid-containing compound biosynthetic process"/>
    <property type="evidence" value="ECO:0007669"/>
    <property type="project" value="InterPro"/>
</dbReference>
<dbReference type="Gene3D" id="3.60.120.10">
    <property type="entry name" value="Anthranilate synthase"/>
    <property type="match status" value="1"/>
</dbReference>
<evidence type="ECO:0000256" key="1">
    <source>
        <dbReference type="ARBA" id="ARBA00013139"/>
    </source>
</evidence>
<gene>
    <name evidence="5" type="ORF">SAMN00808754_2950</name>
</gene>
<accession>A0A1W1W210</accession>
<dbReference type="PANTHER" id="PTHR11236">
    <property type="entry name" value="AMINOBENZOATE/ANTHRANILATE SYNTHASE"/>
    <property type="match status" value="1"/>
</dbReference>
<dbReference type="Pfam" id="PF04715">
    <property type="entry name" value="Anth_synt_I_N"/>
    <property type="match status" value="1"/>
</dbReference>
<dbReference type="Proteomes" id="UP000192569">
    <property type="component" value="Chromosome I"/>
</dbReference>
<dbReference type="InterPro" id="IPR006805">
    <property type="entry name" value="Anth_synth_I_N"/>
</dbReference>
<reference evidence="5 6" key="1">
    <citation type="submission" date="2017-04" db="EMBL/GenBank/DDBJ databases">
        <authorList>
            <person name="Afonso C.L."/>
            <person name="Miller P.J."/>
            <person name="Scott M.A."/>
            <person name="Spackman E."/>
            <person name="Goraichik I."/>
            <person name="Dimitrov K.M."/>
            <person name="Suarez D.L."/>
            <person name="Swayne D.E."/>
        </authorList>
    </citation>
    <scope>NUCLEOTIDE SEQUENCE [LARGE SCALE GENOMIC DNA]</scope>
    <source>
        <strain evidence="5 6">ToBE</strain>
    </source>
</reference>
<evidence type="ECO:0000313" key="5">
    <source>
        <dbReference type="EMBL" id="SMB99543.1"/>
    </source>
</evidence>
<sequence length="476" mass="53351">MSTMLKTSLPFLLTEVKAPPDPAALYINLTGGRPGSFLLESALQHPRLGRYSFLGWDPFLVLKTKGFQATIEEAGKGKITVLDNPWNVIRQLLIRYQQPFTQPHPLPFIGGIVGYLAYDLGRYIERLPQWARDDLPFPEGYLAFYATVVGIDHQEERVYVAAHGFPASGTAAYKLALARIKEVEERLLKVRPLPALDTRKNDKAEGISSLFTRDTYCRAVERAKNYIAAGDIFEVNLSQRFETRLPFHPLELYLRLRKFNPAPFAAYLPLEEGVIVSASPERFLRVSKGQVETRPIKGTRPRGRTPAEDQALRKELWESEKDRAELVMIIDLERNDLGRVCEVGSVKVPELFVLEEYATVFHLVSTITGALRKDKDMVDLWRATFPGGSITGAPKIRAMEIIEELEPVRRSVYTGSLGYLGFNGEADWNIAIRTFLIVGNRAYFQTGGAVTADSDPGSEYQETLDKACGLLKALGL</sequence>
<dbReference type="EMBL" id="LT838272">
    <property type="protein sequence ID" value="SMB99543.1"/>
    <property type="molecule type" value="Genomic_DNA"/>
</dbReference>
<dbReference type="AlphaFoldDB" id="A0A1W1W210"/>
<evidence type="ECO:0000259" key="3">
    <source>
        <dbReference type="Pfam" id="PF00425"/>
    </source>
</evidence>
<dbReference type="InterPro" id="IPR019999">
    <property type="entry name" value="Anth_synth_I-like"/>
</dbReference>
<dbReference type="SUPFAM" id="SSF56322">
    <property type="entry name" value="ADC synthase"/>
    <property type="match status" value="1"/>
</dbReference>
<dbReference type="GO" id="GO:0046820">
    <property type="term" value="F:4-amino-4-deoxychorismate synthase activity"/>
    <property type="evidence" value="ECO:0007669"/>
    <property type="project" value="UniProtKB-EC"/>
</dbReference>
<keyword evidence="6" id="KW-1185">Reference proteome</keyword>
<evidence type="ECO:0000256" key="2">
    <source>
        <dbReference type="ARBA" id="ARBA00022679"/>
    </source>
</evidence>
<dbReference type="EC" id="2.6.1.85" evidence="1"/>
<evidence type="ECO:0000313" key="6">
    <source>
        <dbReference type="Proteomes" id="UP000192569"/>
    </source>
</evidence>
<dbReference type="PANTHER" id="PTHR11236:SF50">
    <property type="entry name" value="AMINODEOXYCHORISMATE SYNTHASE COMPONENT 1"/>
    <property type="match status" value="1"/>
</dbReference>
<feature type="domain" description="Chorismate-utilising enzyme C-terminal" evidence="3">
    <location>
        <begin position="213"/>
        <end position="466"/>
    </location>
</feature>
<dbReference type="Pfam" id="PF00425">
    <property type="entry name" value="Chorismate_bind"/>
    <property type="match status" value="1"/>
</dbReference>
<dbReference type="GO" id="GO:0000162">
    <property type="term" value="P:L-tryptophan biosynthetic process"/>
    <property type="evidence" value="ECO:0007669"/>
    <property type="project" value="TreeGrafter"/>
</dbReference>
<dbReference type="InterPro" id="IPR015890">
    <property type="entry name" value="Chorismate_C"/>
</dbReference>
<dbReference type="InterPro" id="IPR005801">
    <property type="entry name" value="ADC_synthase"/>
</dbReference>
<evidence type="ECO:0000259" key="4">
    <source>
        <dbReference type="Pfam" id="PF04715"/>
    </source>
</evidence>
<keyword evidence="2" id="KW-0808">Transferase</keyword>
<feature type="domain" description="Anthranilate synthase component I N-terminal" evidence="4">
    <location>
        <begin position="21"/>
        <end position="160"/>
    </location>
</feature>
<dbReference type="STRING" id="698762.SAMN00808754_2950"/>
<dbReference type="PRINTS" id="PR00095">
    <property type="entry name" value="ANTSNTHASEI"/>
</dbReference>
<name>A0A1W1W210_9FIRM</name>
<dbReference type="NCBIfam" id="TIGR00553">
    <property type="entry name" value="pabB"/>
    <property type="match status" value="1"/>
</dbReference>
<protein>
    <recommendedName>
        <fullName evidence="1">aminodeoxychorismate synthase</fullName>
        <ecNumber evidence="1">2.6.1.85</ecNumber>
    </recommendedName>
</protein>
<organism evidence="5 6">
    <name type="scientific">Thermanaeromonas toyohensis ToBE</name>
    <dbReference type="NCBI Taxonomy" id="698762"/>
    <lineage>
        <taxon>Bacteria</taxon>
        <taxon>Bacillati</taxon>
        <taxon>Bacillota</taxon>
        <taxon>Clostridia</taxon>
        <taxon>Neomoorellales</taxon>
        <taxon>Neomoorellaceae</taxon>
        <taxon>Thermanaeromonas</taxon>
    </lineage>
</organism>
<dbReference type="InterPro" id="IPR005802">
    <property type="entry name" value="ADC_synth_comp_1"/>
</dbReference>
<proteinExistence type="predicted"/>